<dbReference type="AlphaFoldDB" id="A0A1M2V4F3"/>
<evidence type="ECO:0000313" key="2">
    <source>
        <dbReference type="EMBL" id="OJT02433.1"/>
    </source>
</evidence>
<dbReference type="OrthoDB" id="2757691at2759"/>
<reference evidence="2 3" key="1">
    <citation type="submission" date="2016-10" db="EMBL/GenBank/DDBJ databases">
        <title>Genome sequence of the basidiomycete white-rot fungus Trametes pubescens.</title>
        <authorList>
            <person name="Makela M.R."/>
            <person name="Granchi Z."/>
            <person name="Peng M."/>
            <person name="De Vries R.P."/>
            <person name="Grigoriev I."/>
            <person name="Riley R."/>
            <person name="Hilden K."/>
        </authorList>
    </citation>
    <scope>NUCLEOTIDE SEQUENCE [LARGE SCALE GENOMIC DNA]</scope>
    <source>
        <strain evidence="2 3">FBCC735</strain>
    </source>
</reference>
<dbReference type="EMBL" id="MNAD01001670">
    <property type="protein sequence ID" value="OJT02433.1"/>
    <property type="molecule type" value="Genomic_DNA"/>
</dbReference>
<sequence length="288" mass="33114">MTSNIRKGAPTAGPSGTSQPTLKLEKSEDAPTRSSAAQHSSNSVLKLLKRALEADRETQIKLLCILEKEVGSETEESLHTAKRARLQETPDAFGLHPLKVDQRIILSLQRGFNVPLTLFTAEAITAVSERWTALTLEERDDGVNDEDVNCVVTSTWPPEDAMLPDEWREAYGYFLETLSAFLPEREVARFRGHYEFLAGQNNFDLKFPTILRFDIGVRGRYFHKDVRRTFEPGSHKYARDFLDRCIDDNTERVRQIAQEQERWDPREGRRHSVNDRYYRTNGPSSTRW</sequence>
<dbReference type="OMA" id="CVVTSTW"/>
<accession>A0A1M2V4F3</accession>
<name>A0A1M2V4F3_TRAPU</name>
<feature type="region of interest" description="Disordered" evidence="1">
    <location>
        <begin position="1"/>
        <end position="40"/>
    </location>
</feature>
<dbReference type="Proteomes" id="UP000184267">
    <property type="component" value="Unassembled WGS sequence"/>
</dbReference>
<proteinExistence type="predicted"/>
<keyword evidence="3" id="KW-1185">Reference proteome</keyword>
<comment type="caution">
    <text evidence="2">The sequence shown here is derived from an EMBL/GenBank/DDBJ whole genome shotgun (WGS) entry which is preliminary data.</text>
</comment>
<evidence type="ECO:0000313" key="3">
    <source>
        <dbReference type="Proteomes" id="UP000184267"/>
    </source>
</evidence>
<organism evidence="2 3">
    <name type="scientific">Trametes pubescens</name>
    <name type="common">White-rot fungus</name>
    <dbReference type="NCBI Taxonomy" id="154538"/>
    <lineage>
        <taxon>Eukaryota</taxon>
        <taxon>Fungi</taxon>
        <taxon>Dikarya</taxon>
        <taxon>Basidiomycota</taxon>
        <taxon>Agaricomycotina</taxon>
        <taxon>Agaricomycetes</taxon>
        <taxon>Polyporales</taxon>
        <taxon>Polyporaceae</taxon>
        <taxon>Trametes</taxon>
    </lineage>
</organism>
<gene>
    <name evidence="2" type="ORF">TRAPUB_7000</name>
</gene>
<evidence type="ECO:0000256" key="1">
    <source>
        <dbReference type="SAM" id="MobiDB-lite"/>
    </source>
</evidence>
<protein>
    <submittedName>
        <fullName evidence="2">Uncharacterized protein</fullName>
    </submittedName>
</protein>